<reference evidence="1 2" key="1">
    <citation type="submission" date="2024-09" db="EMBL/GenBank/DDBJ databases">
        <title>T2T genomes of carrot and Alternaria dauci and their utility for understanding host-pathogen interaction during carrot leaf blight disease.</title>
        <authorList>
            <person name="Liu W."/>
            <person name="Xu S."/>
            <person name="Ou C."/>
            <person name="Liu X."/>
            <person name="Zhuang F."/>
            <person name="Deng X.W."/>
        </authorList>
    </citation>
    <scope>NUCLEOTIDE SEQUENCE [LARGE SCALE GENOMIC DNA]</scope>
    <source>
        <strain evidence="1 2">A2016</strain>
    </source>
</reference>
<comment type="caution">
    <text evidence="1">The sequence shown here is derived from an EMBL/GenBank/DDBJ whole genome shotgun (WGS) entry which is preliminary data.</text>
</comment>
<sequence>MAQKKAKRYRSYSIHVTETVALQIHRTQQAKDAKLGKRRKAVAKREKAVESDRILQQNEQAEYEQAIELFRVEVVEEAKNMKTLRKELLDNDAIKSRLRQDIMSELETEMMEKRSSWQIAQNKKREELNNEKRAFQLERDAWKEEKDLAISKVIKDEWVSQGYEKGLSEGKIFKSKEQYLLGYHYGARNANKKTAKQNLEDRYNDGLRAGKEEMSKQAKQEMERFKDITADFVHELVRTSVREAEDKLAEKFRVWMRERENAIHCNSRAYGLYEGAVNQIRRQNNVGGSEQEEDALTNIIAVTMADQIVVATAMGGWDKTCWHNTTLPRSILSPDSEVLKKSRFYKVLMPKLTEQCGKAAERVELAKKEQEKQKQAHAARVEAEWAARLPIVVKEPLENEEAEDMSDKEMVATFLKNIRDQ</sequence>
<gene>
    <name evidence="1" type="ORF">ACET3X_001709</name>
</gene>
<protein>
    <submittedName>
        <fullName evidence="1">Uncharacterized protein</fullName>
    </submittedName>
</protein>
<keyword evidence="2" id="KW-1185">Reference proteome</keyword>
<dbReference type="Proteomes" id="UP001578633">
    <property type="component" value="Chromosome 1"/>
</dbReference>
<dbReference type="GeneID" id="96082031"/>
<accession>A0ABR3UY34</accession>
<proteinExistence type="predicted"/>
<organism evidence="1 2">
    <name type="scientific">Alternaria dauci</name>
    <dbReference type="NCBI Taxonomy" id="48095"/>
    <lineage>
        <taxon>Eukaryota</taxon>
        <taxon>Fungi</taxon>
        <taxon>Dikarya</taxon>
        <taxon>Ascomycota</taxon>
        <taxon>Pezizomycotina</taxon>
        <taxon>Dothideomycetes</taxon>
        <taxon>Pleosporomycetidae</taxon>
        <taxon>Pleosporales</taxon>
        <taxon>Pleosporineae</taxon>
        <taxon>Pleosporaceae</taxon>
        <taxon>Alternaria</taxon>
        <taxon>Alternaria sect. Porri</taxon>
    </lineage>
</organism>
<dbReference type="RefSeq" id="XP_069311951.1">
    <property type="nucleotide sequence ID" value="XM_069447031.1"/>
</dbReference>
<name>A0ABR3UY34_9PLEO</name>
<evidence type="ECO:0000313" key="2">
    <source>
        <dbReference type="Proteomes" id="UP001578633"/>
    </source>
</evidence>
<evidence type="ECO:0000313" key="1">
    <source>
        <dbReference type="EMBL" id="KAL1801367.1"/>
    </source>
</evidence>
<dbReference type="EMBL" id="JBHGVX010000001">
    <property type="protein sequence ID" value="KAL1801367.1"/>
    <property type="molecule type" value="Genomic_DNA"/>
</dbReference>